<accession>A0A1X4XZM4</accession>
<dbReference type="GO" id="GO:0016757">
    <property type="term" value="F:glycosyltransferase activity"/>
    <property type="evidence" value="ECO:0007669"/>
    <property type="project" value="InterPro"/>
</dbReference>
<dbReference type="STRING" id="1562698.DESAMIL20_93"/>
<organism evidence="3 4">
    <name type="scientific">Desulfurella amilsii</name>
    <dbReference type="NCBI Taxonomy" id="1562698"/>
    <lineage>
        <taxon>Bacteria</taxon>
        <taxon>Pseudomonadati</taxon>
        <taxon>Campylobacterota</taxon>
        <taxon>Desulfurellia</taxon>
        <taxon>Desulfurellales</taxon>
        <taxon>Desulfurellaceae</taxon>
        <taxon>Desulfurella</taxon>
    </lineage>
</organism>
<gene>
    <name evidence="3" type="ORF">DESAMIL20_93</name>
</gene>
<dbReference type="Proteomes" id="UP000194141">
    <property type="component" value="Unassembled WGS sequence"/>
</dbReference>
<dbReference type="SUPFAM" id="SSF53756">
    <property type="entry name" value="UDP-Glycosyltransferase/glycogen phosphorylase"/>
    <property type="match status" value="1"/>
</dbReference>
<keyword evidence="1" id="KW-0808">Transferase</keyword>
<name>A0A1X4XZM4_9BACT</name>
<proteinExistence type="predicted"/>
<protein>
    <recommendedName>
        <fullName evidence="2">Glycosyl transferase family 1 domain-containing protein</fullName>
    </recommendedName>
</protein>
<sequence>MLEAFKIACKDKDFFKKAHLIATGQNDIKKFKAKASKLHIEDKIISFEKRNDLEKFYKSADCFAYPSLYDSAGFVIEEALACSLPVIASKFAGYSKLVKKAKTRVVIDPTDINKFSEVLLDFFYKSKEELNKLPCNASNFMIKLNSIKDEDIFDRFRQNTL</sequence>
<dbReference type="PANTHER" id="PTHR46401:SF2">
    <property type="entry name" value="GLYCOSYLTRANSFERASE WBBK-RELATED"/>
    <property type="match status" value="1"/>
</dbReference>
<dbReference type="OrthoDB" id="433681at2"/>
<dbReference type="Gene3D" id="3.40.50.2000">
    <property type="entry name" value="Glycogen Phosphorylase B"/>
    <property type="match status" value="1"/>
</dbReference>
<dbReference type="InterPro" id="IPR001296">
    <property type="entry name" value="Glyco_trans_1"/>
</dbReference>
<reference evidence="3 4" key="1">
    <citation type="journal article" date="2017" name="Front. Microbiol.">
        <title>Genome Sequence of Desulfurella amilsii Strain TR1 and Comparative Genomics of Desulfurellaceae Family.</title>
        <authorList>
            <person name="Florentino A.P."/>
            <person name="Stams A.J."/>
            <person name="Sanchez-Andrea I."/>
        </authorList>
    </citation>
    <scope>NUCLEOTIDE SEQUENCE [LARGE SCALE GENOMIC DNA]</scope>
    <source>
        <strain evidence="3 4">TR1</strain>
    </source>
</reference>
<dbReference type="Pfam" id="PF00534">
    <property type="entry name" value="Glycos_transf_1"/>
    <property type="match status" value="1"/>
</dbReference>
<keyword evidence="4" id="KW-1185">Reference proteome</keyword>
<comment type="caution">
    <text evidence="3">The sequence shown here is derived from an EMBL/GenBank/DDBJ whole genome shotgun (WGS) entry which is preliminary data.</text>
</comment>
<dbReference type="EMBL" id="MDSU01000001">
    <property type="protein sequence ID" value="OSS42985.1"/>
    <property type="molecule type" value="Genomic_DNA"/>
</dbReference>
<dbReference type="PANTHER" id="PTHR46401">
    <property type="entry name" value="GLYCOSYLTRANSFERASE WBBK-RELATED"/>
    <property type="match status" value="1"/>
</dbReference>
<dbReference type="AlphaFoldDB" id="A0A1X4XZM4"/>
<feature type="domain" description="Glycosyl transferase family 1" evidence="2">
    <location>
        <begin position="2"/>
        <end position="132"/>
    </location>
</feature>
<evidence type="ECO:0000259" key="2">
    <source>
        <dbReference type="Pfam" id="PF00534"/>
    </source>
</evidence>
<dbReference type="GO" id="GO:0009103">
    <property type="term" value="P:lipopolysaccharide biosynthetic process"/>
    <property type="evidence" value="ECO:0007669"/>
    <property type="project" value="TreeGrafter"/>
</dbReference>
<evidence type="ECO:0000313" key="3">
    <source>
        <dbReference type="EMBL" id="OSS42985.1"/>
    </source>
</evidence>
<evidence type="ECO:0000256" key="1">
    <source>
        <dbReference type="ARBA" id="ARBA00022679"/>
    </source>
</evidence>
<evidence type="ECO:0000313" key="4">
    <source>
        <dbReference type="Proteomes" id="UP000194141"/>
    </source>
</evidence>